<dbReference type="Proteomes" id="UP001321492">
    <property type="component" value="Unassembled WGS sequence"/>
</dbReference>
<protein>
    <submittedName>
        <fullName evidence="2">Rod-binding protein</fullName>
    </submittedName>
</protein>
<accession>A0ABT7AGG1</accession>
<name>A0ABT7AGG1_9HYPH</name>
<dbReference type="InterPro" id="IPR019301">
    <property type="entry name" value="Flagellar_prot_FlgJ_N"/>
</dbReference>
<dbReference type="Pfam" id="PF10135">
    <property type="entry name" value="Rod-binding"/>
    <property type="match status" value="1"/>
</dbReference>
<proteinExistence type="predicted"/>
<sequence length="125" mass="12942">MALPALAIPAAVKIAAGALGTLAKAAKGTNAAPANQATAAITSGQTKARAVAQDFEKVFLEQMMDRMFKTEGSEGPLGDNGTGSDVYRSMLVKEYAGNITRTGGIGIADQVYREILRLQEGGARV</sequence>
<reference evidence="2 3" key="1">
    <citation type="submission" date="2023-05" db="EMBL/GenBank/DDBJ databases">
        <title>Chelatococcus sp. nov., a moderately thermophilic bacterium isolated from hot spring microbial mat.</title>
        <authorList>
            <person name="Hu C.-J."/>
            <person name="Li W.-J."/>
        </authorList>
    </citation>
    <scope>NUCLEOTIDE SEQUENCE [LARGE SCALE GENOMIC DNA]</scope>
    <source>
        <strain evidence="2 3">SYSU G07232</strain>
    </source>
</reference>
<gene>
    <name evidence="2" type="ORF">QNA08_09455</name>
</gene>
<dbReference type="EMBL" id="JASJEV010000005">
    <property type="protein sequence ID" value="MDJ1158459.1"/>
    <property type="molecule type" value="Genomic_DNA"/>
</dbReference>
<keyword evidence="3" id="KW-1185">Reference proteome</keyword>
<evidence type="ECO:0000313" key="3">
    <source>
        <dbReference type="Proteomes" id="UP001321492"/>
    </source>
</evidence>
<organism evidence="2 3">
    <name type="scientific">Chelatococcus albus</name>
    <dbReference type="NCBI Taxonomy" id="3047466"/>
    <lineage>
        <taxon>Bacteria</taxon>
        <taxon>Pseudomonadati</taxon>
        <taxon>Pseudomonadota</taxon>
        <taxon>Alphaproteobacteria</taxon>
        <taxon>Hyphomicrobiales</taxon>
        <taxon>Chelatococcaceae</taxon>
        <taxon>Chelatococcus</taxon>
    </lineage>
</organism>
<evidence type="ECO:0000259" key="1">
    <source>
        <dbReference type="Pfam" id="PF10135"/>
    </source>
</evidence>
<dbReference type="RefSeq" id="WP_283740454.1">
    <property type="nucleotide sequence ID" value="NZ_JASJEV010000005.1"/>
</dbReference>
<comment type="caution">
    <text evidence="2">The sequence shown here is derived from an EMBL/GenBank/DDBJ whole genome shotgun (WGS) entry which is preliminary data.</text>
</comment>
<feature type="domain" description="Flagellar protein FlgJ N-terminal" evidence="1">
    <location>
        <begin position="67"/>
        <end position="113"/>
    </location>
</feature>
<evidence type="ECO:0000313" key="2">
    <source>
        <dbReference type="EMBL" id="MDJ1158459.1"/>
    </source>
</evidence>